<evidence type="ECO:0000313" key="7">
    <source>
        <dbReference type="EMBL" id="CAI2372280.1"/>
    </source>
</evidence>
<name>A0AAD1XEV9_EUPCR</name>
<sequence>MNEAGPHIEDTSSNLRRWTSEEQNRLNRQRETNEVQSNSIFNAIYETVIAAFLIILLVMSRGARCGKGVKEIIIISFAIRIGFLAPLNFILHYLVKHRKMNPSVVGMINSIIGLPFVGWYIFITVHFFKSAKHCTHESSALYWGFMILLVESFFYYIKLIVVLIIVVAVVTYCGIHHSLSKRKKKRVKLKQILLGIGNLKMKRDYYEPDDVCSICCEQFSADQNIIRLPCNNKHYFHDNCIGEWINNNPSCPLCKFKITEEVFQKFVEKPEGRDSSLPVRFEAQNNS</sequence>
<reference evidence="7" key="1">
    <citation type="submission" date="2023-07" db="EMBL/GenBank/DDBJ databases">
        <authorList>
            <consortium name="AG Swart"/>
            <person name="Singh M."/>
            <person name="Singh A."/>
            <person name="Seah K."/>
            <person name="Emmerich C."/>
        </authorList>
    </citation>
    <scope>NUCLEOTIDE SEQUENCE</scope>
    <source>
        <strain evidence="7">DP1</strain>
    </source>
</reference>
<dbReference type="GO" id="GO:0005634">
    <property type="term" value="C:nucleus"/>
    <property type="evidence" value="ECO:0007669"/>
    <property type="project" value="TreeGrafter"/>
</dbReference>
<gene>
    <name evidence="7" type="ORF">ECRASSUSDP1_LOCUS13608</name>
</gene>
<dbReference type="EMBL" id="CAMPGE010013556">
    <property type="protein sequence ID" value="CAI2372280.1"/>
    <property type="molecule type" value="Genomic_DNA"/>
</dbReference>
<evidence type="ECO:0000256" key="1">
    <source>
        <dbReference type="ARBA" id="ARBA00022723"/>
    </source>
</evidence>
<feature type="transmembrane region" description="Helical" evidence="5">
    <location>
        <begin position="163"/>
        <end position="180"/>
    </location>
</feature>
<dbReference type="SUPFAM" id="SSF57850">
    <property type="entry name" value="RING/U-box"/>
    <property type="match status" value="1"/>
</dbReference>
<keyword evidence="8" id="KW-1185">Reference proteome</keyword>
<keyword evidence="5" id="KW-0812">Transmembrane</keyword>
<comment type="caution">
    <text evidence="7">The sequence shown here is derived from an EMBL/GenBank/DDBJ whole genome shotgun (WGS) entry which is preliminary data.</text>
</comment>
<evidence type="ECO:0000256" key="4">
    <source>
        <dbReference type="PROSITE-ProRule" id="PRU00175"/>
    </source>
</evidence>
<dbReference type="Proteomes" id="UP001295684">
    <property type="component" value="Unassembled WGS sequence"/>
</dbReference>
<keyword evidence="1" id="KW-0479">Metal-binding</keyword>
<protein>
    <recommendedName>
        <fullName evidence="6">RING-type domain-containing protein</fullName>
    </recommendedName>
</protein>
<dbReference type="GO" id="GO:0061630">
    <property type="term" value="F:ubiquitin protein ligase activity"/>
    <property type="evidence" value="ECO:0007669"/>
    <property type="project" value="TreeGrafter"/>
</dbReference>
<keyword evidence="5" id="KW-0472">Membrane</keyword>
<dbReference type="PROSITE" id="PS50089">
    <property type="entry name" value="ZF_RING_2"/>
    <property type="match status" value="1"/>
</dbReference>
<feature type="domain" description="RING-type" evidence="6">
    <location>
        <begin position="212"/>
        <end position="255"/>
    </location>
</feature>
<organism evidence="7 8">
    <name type="scientific">Euplotes crassus</name>
    <dbReference type="NCBI Taxonomy" id="5936"/>
    <lineage>
        <taxon>Eukaryota</taxon>
        <taxon>Sar</taxon>
        <taxon>Alveolata</taxon>
        <taxon>Ciliophora</taxon>
        <taxon>Intramacronucleata</taxon>
        <taxon>Spirotrichea</taxon>
        <taxon>Hypotrichia</taxon>
        <taxon>Euplotida</taxon>
        <taxon>Euplotidae</taxon>
        <taxon>Moneuplotes</taxon>
    </lineage>
</organism>
<dbReference type="Gene3D" id="3.30.40.10">
    <property type="entry name" value="Zinc/RING finger domain, C3HC4 (zinc finger)"/>
    <property type="match status" value="1"/>
</dbReference>
<evidence type="ECO:0000313" key="8">
    <source>
        <dbReference type="Proteomes" id="UP001295684"/>
    </source>
</evidence>
<dbReference type="InterPro" id="IPR013083">
    <property type="entry name" value="Znf_RING/FYVE/PHD"/>
</dbReference>
<dbReference type="GO" id="GO:0006511">
    <property type="term" value="P:ubiquitin-dependent protein catabolic process"/>
    <property type="evidence" value="ECO:0007669"/>
    <property type="project" value="TreeGrafter"/>
</dbReference>
<evidence type="ECO:0000256" key="2">
    <source>
        <dbReference type="ARBA" id="ARBA00022771"/>
    </source>
</evidence>
<feature type="transmembrane region" description="Helical" evidence="5">
    <location>
        <begin position="107"/>
        <end position="128"/>
    </location>
</feature>
<dbReference type="CDD" id="cd16454">
    <property type="entry name" value="RING-H2_PA-TM-RING"/>
    <property type="match status" value="1"/>
</dbReference>
<evidence type="ECO:0000256" key="5">
    <source>
        <dbReference type="SAM" id="Phobius"/>
    </source>
</evidence>
<dbReference type="PANTHER" id="PTHR45931:SF3">
    <property type="entry name" value="RING ZINC FINGER-CONTAINING PROTEIN"/>
    <property type="match status" value="1"/>
</dbReference>
<evidence type="ECO:0000259" key="6">
    <source>
        <dbReference type="PROSITE" id="PS50089"/>
    </source>
</evidence>
<dbReference type="InterPro" id="IPR001841">
    <property type="entry name" value="Znf_RING"/>
</dbReference>
<proteinExistence type="predicted"/>
<dbReference type="AlphaFoldDB" id="A0AAD1XEV9"/>
<dbReference type="SMART" id="SM00184">
    <property type="entry name" value="RING"/>
    <property type="match status" value="1"/>
</dbReference>
<dbReference type="PANTHER" id="PTHR45931">
    <property type="entry name" value="SI:CH211-59O9.10"/>
    <property type="match status" value="1"/>
</dbReference>
<feature type="transmembrane region" description="Helical" evidence="5">
    <location>
        <begin position="40"/>
        <end position="60"/>
    </location>
</feature>
<keyword evidence="3" id="KW-0862">Zinc</keyword>
<dbReference type="GO" id="GO:0008270">
    <property type="term" value="F:zinc ion binding"/>
    <property type="evidence" value="ECO:0007669"/>
    <property type="project" value="UniProtKB-KW"/>
</dbReference>
<keyword evidence="2 4" id="KW-0863">Zinc-finger</keyword>
<accession>A0AAD1XEV9</accession>
<feature type="transmembrane region" description="Helical" evidence="5">
    <location>
        <begin position="72"/>
        <end position="95"/>
    </location>
</feature>
<dbReference type="InterPro" id="IPR051834">
    <property type="entry name" value="RING_finger_E3_ligase"/>
</dbReference>
<dbReference type="Pfam" id="PF13639">
    <property type="entry name" value="zf-RING_2"/>
    <property type="match status" value="1"/>
</dbReference>
<keyword evidence="5" id="KW-1133">Transmembrane helix</keyword>
<evidence type="ECO:0000256" key="3">
    <source>
        <dbReference type="ARBA" id="ARBA00022833"/>
    </source>
</evidence>